<protein>
    <submittedName>
        <fullName evidence="12">PRORP domain-containing protein</fullName>
    </submittedName>
</protein>
<evidence type="ECO:0000256" key="3">
    <source>
        <dbReference type="ARBA" id="ARBA00023128"/>
    </source>
</evidence>
<dbReference type="GO" id="GO:0005739">
    <property type="term" value="C:mitochondrion"/>
    <property type="evidence" value="ECO:0007669"/>
    <property type="project" value="UniProtKB-SubCell"/>
</dbReference>
<feature type="region of interest" description="Disordered" evidence="6">
    <location>
        <begin position="1374"/>
        <end position="1412"/>
    </location>
</feature>
<evidence type="ECO:0000259" key="7">
    <source>
        <dbReference type="Pfam" id="PF21047"/>
    </source>
</evidence>
<accession>A0A1I8BDE0</accession>
<keyword evidence="11" id="KW-1185">Reference proteome</keyword>
<dbReference type="InterPro" id="IPR036549">
    <property type="entry name" value="CX6/COA6-like_sf"/>
</dbReference>
<dbReference type="Gene3D" id="1.25.10.10">
    <property type="entry name" value="Leucine-rich Repeat Variant"/>
    <property type="match status" value="1"/>
</dbReference>
<dbReference type="InterPro" id="IPR056282">
    <property type="entry name" value="MROH2B-like_N_HEAT"/>
</dbReference>
<dbReference type="PROSITE" id="PS50077">
    <property type="entry name" value="HEAT_REPEAT"/>
    <property type="match status" value="1"/>
</dbReference>
<keyword evidence="3" id="KW-0496">Mitochondrion</keyword>
<dbReference type="WBParaSite" id="MhA1_Contig194.frz3.gene39">
    <property type="protein sequence ID" value="MhA1_Contig194.frz3.gene39"/>
    <property type="gene ID" value="MhA1_Contig194.frz3.gene39"/>
</dbReference>
<dbReference type="Proteomes" id="UP000095281">
    <property type="component" value="Unplaced"/>
</dbReference>
<comment type="subcellular location">
    <subcellularLocation>
        <location evidence="1">Mitochondrion</location>
    </subcellularLocation>
</comment>
<keyword evidence="4" id="KW-1015">Disulfide bond</keyword>
<dbReference type="InterPro" id="IPR045206">
    <property type="entry name" value="Maestro_heat-like_prot"/>
</dbReference>
<feature type="compositionally biased region" description="Basic and acidic residues" evidence="6">
    <location>
        <begin position="1390"/>
        <end position="1402"/>
    </location>
</feature>
<evidence type="ECO:0000259" key="8">
    <source>
        <dbReference type="Pfam" id="PF23210"/>
    </source>
</evidence>
<dbReference type="InterPro" id="IPR016024">
    <property type="entry name" value="ARM-type_fold"/>
</dbReference>
<evidence type="ECO:0000256" key="4">
    <source>
        <dbReference type="ARBA" id="ARBA00023157"/>
    </source>
</evidence>
<feature type="domain" description="Maestro-like HEAT-repeats" evidence="7">
    <location>
        <begin position="1458"/>
        <end position="1693"/>
    </location>
</feature>
<evidence type="ECO:0000256" key="5">
    <source>
        <dbReference type="PROSITE-ProRule" id="PRU00103"/>
    </source>
</evidence>
<proteinExistence type="predicted"/>
<feature type="compositionally biased region" description="Low complexity" evidence="6">
    <location>
        <begin position="1833"/>
        <end position="1845"/>
    </location>
</feature>
<feature type="domain" description="Maestro/Maestro-like HEAT-repeats" evidence="10">
    <location>
        <begin position="1984"/>
        <end position="2258"/>
    </location>
</feature>
<dbReference type="Pfam" id="PF23210">
    <property type="entry name" value="HEAT_Maestro_2"/>
    <property type="match status" value="1"/>
</dbReference>
<dbReference type="InterPro" id="IPR011989">
    <property type="entry name" value="ARM-like"/>
</dbReference>
<feature type="domain" description="MROH2B-like HEAT-repeats" evidence="8">
    <location>
        <begin position="788"/>
        <end position="1354"/>
    </location>
</feature>
<dbReference type="Pfam" id="PF02297">
    <property type="entry name" value="COX6B"/>
    <property type="match status" value="1"/>
</dbReference>
<evidence type="ECO:0000259" key="10">
    <source>
        <dbReference type="Pfam" id="PF23227"/>
    </source>
</evidence>
<feature type="repeat" description="HEAT" evidence="5">
    <location>
        <begin position="2232"/>
        <end position="2262"/>
    </location>
</feature>
<dbReference type="InterPro" id="IPR055406">
    <property type="entry name" value="HEAT_Maestro"/>
</dbReference>
<feature type="region of interest" description="Disordered" evidence="6">
    <location>
        <begin position="1827"/>
        <end position="1848"/>
    </location>
</feature>
<dbReference type="InterPro" id="IPR048465">
    <property type="entry name" value="Maestro-like_HEAT"/>
</dbReference>
<dbReference type="SUPFAM" id="SSF48371">
    <property type="entry name" value="ARM repeat"/>
    <property type="match status" value="2"/>
</dbReference>
<evidence type="ECO:0000256" key="6">
    <source>
        <dbReference type="SAM" id="MobiDB-lite"/>
    </source>
</evidence>
<dbReference type="InterPro" id="IPR048280">
    <property type="entry name" value="COX6B-like"/>
</dbReference>
<dbReference type="Pfam" id="PF23221">
    <property type="entry name" value="HEAT_MROH2B_1st"/>
    <property type="match status" value="1"/>
</dbReference>
<evidence type="ECO:0000256" key="1">
    <source>
        <dbReference type="ARBA" id="ARBA00004173"/>
    </source>
</evidence>
<keyword evidence="2" id="KW-0677">Repeat</keyword>
<evidence type="ECO:0000313" key="11">
    <source>
        <dbReference type="Proteomes" id="UP000095281"/>
    </source>
</evidence>
<dbReference type="Pfam" id="PF23227">
    <property type="entry name" value="HEAT_MROH2B_C"/>
    <property type="match status" value="1"/>
</dbReference>
<feature type="domain" description="MROH2B-like N-terminal HEAT-repeats" evidence="9">
    <location>
        <begin position="583"/>
        <end position="648"/>
    </location>
</feature>
<evidence type="ECO:0000259" key="9">
    <source>
        <dbReference type="Pfam" id="PF23221"/>
    </source>
</evidence>
<dbReference type="PANTHER" id="PTHR23120:SF0">
    <property type="entry name" value="MAESTRO HEAT-LIKE REPEAT FAMILY MEMBER 1"/>
    <property type="match status" value="1"/>
</dbReference>
<organism evidence="11 12">
    <name type="scientific">Meloidogyne hapla</name>
    <name type="common">Root-knot nematode worm</name>
    <dbReference type="NCBI Taxonomy" id="6305"/>
    <lineage>
        <taxon>Eukaryota</taxon>
        <taxon>Metazoa</taxon>
        <taxon>Ecdysozoa</taxon>
        <taxon>Nematoda</taxon>
        <taxon>Chromadorea</taxon>
        <taxon>Rhabditida</taxon>
        <taxon>Tylenchina</taxon>
        <taxon>Tylenchomorpha</taxon>
        <taxon>Tylenchoidea</taxon>
        <taxon>Meloidogynidae</taxon>
        <taxon>Meloidogyninae</taxon>
        <taxon>Meloidogyne</taxon>
    </lineage>
</organism>
<dbReference type="InterPro" id="IPR021133">
    <property type="entry name" value="HEAT_type_2"/>
</dbReference>
<dbReference type="PANTHER" id="PTHR23120">
    <property type="entry name" value="MAESTRO-RELATED HEAT DOMAIN-CONTAINING"/>
    <property type="match status" value="1"/>
</dbReference>
<evidence type="ECO:0000313" key="12">
    <source>
        <dbReference type="WBParaSite" id="MhA1_Contig194.frz3.gene39"/>
    </source>
</evidence>
<feature type="compositionally biased region" description="Low complexity" evidence="6">
    <location>
        <begin position="1374"/>
        <end position="1389"/>
    </location>
</feature>
<evidence type="ECO:0000256" key="2">
    <source>
        <dbReference type="ARBA" id="ARBA00022737"/>
    </source>
</evidence>
<reference evidence="12" key="1">
    <citation type="submission" date="2016-11" db="UniProtKB">
        <authorList>
            <consortium name="WormBaseParasite"/>
        </authorList>
    </citation>
    <scope>IDENTIFICATION</scope>
</reference>
<dbReference type="SUPFAM" id="SSF47694">
    <property type="entry name" value="Cytochrome c oxidase subunit h"/>
    <property type="match status" value="1"/>
</dbReference>
<dbReference type="Pfam" id="PF21047">
    <property type="entry name" value="HEAT_Maestro"/>
    <property type="match status" value="1"/>
</dbReference>
<dbReference type="InterPro" id="IPR055408">
    <property type="entry name" value="HEAT_MROH2B-like"/>
</dbReference>
<sequence length="2262" mass="256069">MSETNKGLLDNRKDCYLYRDLYFACLEKNNEDKNRCHREFEKFSDVCQSTWANNQTDAVQSPPTITFNPNKFSSNPKNLISEKVKNEKMNKNFIRLLEDFYLNNLPLEALNYCYSIFSTNFIVNQKTLMLAAKIVAMCHTTKTIVSSIDPNKLNLILNRLQNELPNSENSIRLTIQLLLDASNGDWSKINSIVEIPDKVECFAILACILIERKEFDILSSLCSIIEPKQKFYQHPILWDTFLNFLEENNGTNQSKELLQLLMDQIVSLGKTINSEEFEYIKDALSYFNGWKLEKATISKETLECSVCKEKLPKQQALDGEQFLKLKDAFKERLERGMSSRISGGGPEIQKFYKTLDNLIKNEPLNNKKPLIVDGLNLAVGSFTSDRFPYFNKIIVGMIKEGFSPILIISKLPFGYFYENKLKNLNVKLFSVESHFKSAFYLGPNTHLLSNDMFVDHIETSRFLPEIAPLFETWKETRCISFITYELDEEKYYKLPNPFHTQIQGDALRGYHLFIKDKRDDDYASYVKEESVYYFIYALFDFAETNNSNANLSDAALRSLVSLGVKKPKMFINAVHTFLLDNGKKDVENGLAHAAKDVFVSLAGKSDKFVNHVVDSLLHKFQPGSTSPPHRFIILTLSEIAQKNLKEFIWTQKRQNNEENKSDECVAVDESEISESYADQFETAYDVVINWTTTSKDHKCRADAAECIGKLCLMIDRERILKDLKRLDSIFRSLHKKALNPEEQLAITMGISNFLQSSCIEESIPIEHYINDLFEMLFPHVCLPADQNDQMKENRSLITMGMKPFLNDEQLSIRVKMNLCQLCIALSDNEYVQADEGGEHVIQFLLANLVNRSDLNLKQRSSVQQQQLSQASSDASLITQLGAQCAQALYTISNTSKVACELLWPKLFEYVCVEQYSLVITDIFKCLRVLCRRIKETFNKLAIYDFEVNSKLPGPFQLICRLIVFMNGAPQNAQLNARAKESINLFGELLHWANNKFSEADSPFPKIISHLLESLQKEFSCSNCPSNEDKNDYFGKELLFSRVERWQAVILDLLCSLIDAVEDQTWRQNLASAQAKQLSTLFTSASDSFQSSQDKAFLMRCLGCTLARIQDPTFIKEHLYFLFRHTQHSSIIERIGCAMATGHCASILDHADLVLTELENVSKWEHMKEGKKQTGGSSAGFLSFIKDSLPYGRSVDAEILNLRATIVLSFGYVVFYCPTEGLVLRLQNTVLPFLRQYTANSKESSLREAHLEALNLIALSVHPNRLRDYRFESRYECLSYIKEYVNDEKSFDTVTTLIRLRACKATASLVLLEPPLSENEFIDVINVLIPNIFPIYRERSGLKALNQQCLFSQTFYKNSHHNNINANNKYYYPSSSKGSSLPTKSASSVKQQKDSKSDGKDATKSGGTGEDDSSTVMEATIIQCRNAIANMVKMRPCVKPTVSELLKLFYQYYGSERDHERARAVDFTVLTLQVYSEKASDCALGIAKEFSSLSWIIARLCPRLCDSFGFVRLQSLRAIWFAFKLSLLHRGHSPSDTEMVDSSLFNIDKFIELYFGGTQEGRLDSNKCSGAILAISKEVESRLPQSQVQNYIHMLFKMLSDKQGNVSSAAAQLLTNILSFRANLLQKEAEVLIINMLDHLARTRPEKIQTYTELLNGFTLFSGHHLHLAVQVLLRQSLPYNQTLSEVWEMMSRAHFSSIIEFLFERVWVDNSSPTSKTPDLIESTTEEKVENKENNNEISPENEINVKGGKMYLTPFNSSHFEIINIGGGSVIKVVSDDTCALVAAIAEVVKKGEPEEELMKRVPRIIAALLILLVSLVDTQYSNVQKNSNVDSSGTTSSSQSGISGKKEVKTKPIIPIVTAELTRSIETPAKLVAEAIRTFLVRINAENVIERMNSERVWSNIVSPQHYINALSSFCCALFNFRPQFIGDLMRLECECLRGENVSKNVCDAERIVAVSILSSLITSCPHKNGEFDSSLFCDVFGTLEGALKDQLLTVRKMALHGIGRISQLKGPDAEELILCFSSRSVEAALAGLDDYWDRQDQLATESIASLDSLVGISQPKLILNVLPQLLLKIRPCFEKENELLRSSAFSLFAGLGSSVGNYDIFKESLHNNIISILLHLNDKEEAVKLSCAKVLSTCIPLLNSDHATTLIENELINGRLPANYSEFLRQFGLILSVSFPDRLNNYALDCNNFFRSVSSNIRSNAVLLMGFMLTALTPELRATLSTDLIFSGLMQLMKDSDEQVRLNTLFAISLLYEFA</sequence>
<name>A0A1I8BDE0_MELHA</name>